<name>A0ABU1MHN8_9SPHN</name>
<dbReference type="Proteomes" id="UP001184150">
    <property type="component" value="Unassembled WGS sequence"/>
</dbReference>
<dbReference type="EMBL" id="JAVDRD010000001">
    <property type="protein sequence ID" value="MDR6509874.1"/>
    <property type="molecule type" value="Genomic_DNA"/>
</dbReference>
<sequence length="247" mass="25571">MESASASILTPPAWRLRPALQRPVPVLAAGQVHEVHGQGDDRAAGLAFALGLGAANRTGTVLMVRSGGRPSLALYGEGLMLLGIDPARLLLVEAGDAATLLRAGLEGARCPGLALVLLESEGPLKGYDLTASRRFVLAAERTQTPVVLLRHAAKAQPSAAHTRWQVASAPSQPLAAPPGAQVRPPGLPALAVEALRWRGGPAGQTWHLQWDEQHGGFRDTTGTPNRSENGKAAPSGAVLPLAALRAG</sequence>
<evidence type="ECO:0000313" key="2">
    <source>
        <dbReference type="EMBL" id="MDR6509874.1"/>
    </source>
</evidence>
<dbReference type="RefSeq" id="WP_309804411.1">
    <property type="nucleotide sequence ID" value="NZ_JAVDRD010000001.1"/>
</dbReference>
<gene>
    <name evidence="2" type="ORF">J2792_000714</name>
</gene>
<accession>A0ABU1MHN8</accession>
<evidence type="ECO:0000256" key="1">
    <source>
        <dbReference type="SAM" id="MobiDB-lite"/>
    </source>
</evidence>
<proteinExistence type="predicted"/>
<organism evidence="2 3">
    <name type="scientific">Novosphingobium capsulatum</name>
    <dbReference type="NCBI Taxonomy" id="13688"/>
    <lineage>
        <taxon>Bacteria</taxon>
        <taxon>Pseudomonadati</taxon>
        <taxon>Pseudomonadota</taxon>
        <taxon>Alphaproteobacteria</taxon>
        <taxon>Sphingomonadales</taxon>
        <taxon>Sphingomonadaceae</taxon>
        <taxon>Novosphingobium</taxon>
    </lineage>
</organism>
<dbReference type="SUPFAM" id="SSF52540">
    <property type="entry name" value="P-loop containing nucleoside triphosphate hydrolases"/>
    <property type="match status" value="1"/>
</dbReference>
<feature type="region of interest" description="Disordered" evidence="1">
    <location>
        <begin position="214"/>
        <end position="239"/>
    </location>
</feature>
<protein>
    <submittedName>
        <fullName evidence="2">Protein ImuA</fullName>
    </submittedName>
</protein>
<comment type="caution">
    <text evidence="2">The sequence shown here is derived from an EMBL/GenBank/DDBJ whole genome shotgun (WGS) entry which is preliminary data.</text>
</comment>
<reference evidence="2 3" key="1">
    <citation type="submission" date="2023-07" db="EMBL/GenBank/DDBJ databases">
        <title>Sorghum-associated microbial communities from plants grown in Nebraska, USA.</title>
        <authorList>
            <person name="Schachtman D."/>
        </authorList>
    </citation>
    <scope>NUCLEOTIDE SEQUENCE [LARGE SCALE GENOMIC DNA]</scope>
    <source>
        <strain evidence="2 3">DS1027</strain>
    </source>
</reference>
<dbReference type="InterPro" id="IPR027417">
    <property type="entry name" value="P-loop_NTPase"/>
</dbReference>
<dbReference type="Gene3D" id="3.40.50.300">
    <property type="entry name" value="P-loop containing nucleotide triphosphate hydrolases"/>
    <property type="match status" value="1"/>
</dbReference>
<evidence type="ECO:0000313" key="3">
    <source>
        <dbReference type="Proteomes" id="UP001184150"/>
    </source>
</evidence>
<keyword evidence="3" id="KW-1185">Reference proteome</keyword>